<dbReference type="Gene3D" id="3.40.350.10">
    <property type="entry name" value="Creatinase/prolidase N-terminal domain"/>
    <property type="match status" value="1"/>
</dbReference>
<dbReference type="PANTHER" id="PTHR43226:SF4">
    <property type="entry name" value="XAA-PRO AMINOPEPTIDASE 3"/>
    <property type="match status" value="1"/>
</dbReference>
<comment type="similarity">
    <text evidence="3 10">Belongs to the peptidase M24B family.</text>
</comment>
<dbReference type="PANTHER" id="PTHR43226">
    <property type="entry name" value="XAA-PRO AMINOPEPTIDASE 3"/>
    <property type="match status" value="1"/>
</dbReference>
<dbReference type="InterPro" id="IPR000994">
    <property type="entry name" value="Pept_M24"/>
</dbReference>
<name>A0A1H3Y792_9BACT</name>
<dbReference type="InterPro" id="IPR052433">
    <property type="entry name" value="X-Pro_dipept-like"/>
</dbReference>
<feature type="domain" description="Aminopeptidase P N-terminal" evidence="11">
    <location>
        <begin position="6"/>
        <end position="142"/>
    </location>
</feature>
<evidence type="ECO:0000256" key="1">
    <source>
        <dbReference type="ARBA" id="ARBA00001424"/>
    </source>
</evidence>
<dbReference type="PROSITE" id="PS00491">
    <property type="entry name" value="PROLINE_PEPTIDASE"/>
    <property type="match status" value="1"/>
</dbReference>
<dbReference type="RefSeq" id="WP_091396218.1">
    <property type="nucleotide sequence ID" value="NZ_FNQY01000007.1"/>
</dbReference>
<dbReference type="OrthoDB" id="9806388at2"/>
<dbReference type="SMART" id="SM01011">
    <property type="entry name" value="AMP_N"/>
    <property type="match status" value="1"/>
</dbReference>
<keyword evidence="5" id="KW-0645">Protease</keyword>
<reference evidence="12 13" key="1">
    <citation type="submission" date="2016-10" db="EMBL/GenBank/DDBJ databases">
        <authorList>
            <person name="de Groot N.N."/>
        </authorList>
    </citation>
    <scope>NUCLEOTIDE SEQUENCE [LARGE SCALE GENOMIC DNA]</scope>
    <source>
        <strain evidence="12 13">Vu-144</strain>
    </source>
</reference>
<keyword evidence="8" id="KW-0482">Metalloprotease</keyword>
<evidence type="ECO:0000256" key="9">
    <source>
        <dbReference type="ARBA" id="ARBA00023211"/>
    </source>
</evidence>
<evidence type="ECO:0000256" key="6">
    <source>
        <dbReference type="ARBA" id="ARBA00022723"/>
    </source>
</evidence>
<keyword evidence="13" id="KW-1185">Reference proteome</keyword>
<dbReference type="InterPro" id="IPR001131">
    <property type="entry name" value="Peptidase_M24B_aminopep-P_CS"/>
</dbReference>
<keyword evidence="6 10" id="KW-0479">Metal-binding</keyword>
<comment type="cofactor">
    <cofactor evidence="2">
        <name>Mn(2+)</name>
        <dbReference type="ChEBI" id="CHEBI:29035"/>
    </cofactor>
</comment>
<dbReference type="EC" id="3.4.11.9" evidence="4"/>
<dbReference type="GO" id="GO:0070006">
    <property type="term" value="F:metalloaminopeptidase activity"/>
    <property type="evidence" value="ECO:0007669"/>
    <property type="project" value="InterPro"/>
</dbReference>
<dbReference type="Pfam" id="PF05195">
    <property type="entry name" value="AMP_N"/>
    <property type="match status" value="1"/>
</dbReference>
<protein>
    <recommendedName>
        <fullName evidence="4">Xaa-Pro aminopeptidase</fullName>
        <ecNumber evidence="4">3.4.11.9</ecNumber>
    </recommendedName>
</protein>
<evidence type="ECO:0000259" key="11">
    <source>
        <dbReference type="SMART" id="SM01011"/>
    </source>
</evidence>
<proteinExistence type="inferred from homology"/>
<dbReference type="STRING" id="551991.SAMN05192529_107111"/>
<dbReference type="InterPro" id="IPR029149">
    <property type="entry name" value="Creatin/AminoP/Spt16_N"/>
</dbReference>
<dbReference type="AlphaFoldDB" id="A0A1H3Y792"/>
<dbReference type="SUPFAM" id="SSF53092">
    <property type="entry name" value="Creatinase/prolidase N-terminal domain"/>
    <property type="match status" value="1"/>
</dbReference>
<evidence type="ECO:0000313" key="12">
    <source>
        <dbReference type="EMBL" id="SEA06732.1"/>
    </source>
</evidence>
<keyword evidence="7" id="KW-0378">Hydrolase</keyword>
<keyword evidence="12" id="KW-0031">Aminopeptidase</keyword>
<dbReference type="InterPro" id="IPR036005">
    <property type="entry name" value="Creatinase/aminopeptidase-like"/>
</dbReference>
<evidence type="ECO:0000313" key="13">
    <source>
        <dbReference type="Proteomes" id="UP000199041"/>
    </source>
</evidence>
<dbReference type="GO" id="GO:0006508">
    <property type="term" value="P:proteolysis"/>
    <property type="evidence" value="ECO:0007669"/>
    <property type="project" value="UniProtKB-KW"/>
</dbReference>
<dbReference type="Proteomes" id="UP000199041">
    <property type="component" value="Unassembled WGS sequence"/>
</dbReference>
<dbReference type="GO" id="GO:0030145">
    <property type="term" value="F:manganese ion binding"/>
    <property type="evidence" value="ECO:0007669"/>
    <property type="project" value="InterPro"/>
</dbReference>
<evidence type="ECO:0000256" key="3">
    <source>
        <dbReference type="ARBA" id="ARBA00008766"/>
    </source>
</evidence>
<comment type="catalytic activity">
    <reaction evidence="1">
        <text>Release of any N-terminal amino acid, including proline, that is linked to proline, even from a dipeptide or tripeptide.</text>
        <dbReference type="EC" id="3.4.11.9"/>
    </reaction>
</comment>
<dbReference type="Pfam" id="PF00557">
    <property type="entry name" value="Peptidase_M24"/>
    <property type="match status" value="1"/>
</dbReference>
<dbReference type="SUPFAM" id="SSF55920">
    <property type="entry name" value="Creatinase/aminopeptidase"/>
    <property type="match status" value="1"/>
</dbReference>
<gene>
    <name evidence="12" type="ORF">SAMN05192529_107111</name>
</gene>
<dbReference type="EMBL" id="FNQY01000007">
    <property type="protein sequence ID" value="SEA06732.1"/>
    <property type="molecule type" value="Genomic_DNA"/>
</dbReference>
<dbReference type="InterPro" id="IPR007865">
    <property type="entry name" value="Aminopep_P_N"/>
</dbReference>
<evidence type="ECO:0000256" key="2">
    <source>
        <dbReference type="ARBA" id="ARBA00001936"/>
    </source>
</evidence>
<evidence type="ECO:0000256" key="7">
    <source>
        <dbReference type="ARBA" id="ARBA00022801"/>
    </source>
</evidence>
<dbReference type="Gene3D" id="3.90.230.10">
    <property type="entry name" value="Creatinase/methionine aminopeptidase superfamily"/>
    <property type="match status" value="1"/>
</dbReference>
<keyword evidence="9" id="KW-0464">Manganese</keyword>
<evidence type="ECO:0000256" key="5">
    <source>
        <dbReference type="ARBA" id="ARBA00022670"/>
    </source>
</evidence>
<organism evidence="12 13">
    <name type="scientific">Arachidicoccus rhizosphaerae</name>
    <dbReference type="NCBI Taxonomy" id="551991"/>
    <lineage>
        <taxon>Bacteria</taxon>
        <taxon>Pseudomonadati</taxon>
        <taxon>Bacteroidota</taxon>
        <taxon>Chitinophagia</taxon>
        <taxon>Chitinophagales</taxon>
        <taxon>Chitinophagaceae</taxon>
        <taxon>Arachidicoccus</taxon>
    </lineage>
</organism>
<evidence type="ECO:0000256" key="8">
    <source>
        <dbReference type="ARBA" id="ARBA00023049"/>
    </source>
</evidence>
<sequence>MKHLPLPSKLFIENRRRFVKEMKPDSIAIFNSNDQMPENADATLGFVQNSDLYWLTGIEQEDTMLLLFPDHPDPSWQEVLVLVRPNELKEKWIGHRLTAAEGKEIAGVQAVIWLDELESFLPGLMHIAEYVYLNTNEHDKGATQVATRDYRFIEQIKARYPLHHYERAAKVTRRLRMVKTAEEVAVIQKAIDITDQTFRRLLGFIKPGVYEYEIEAEILHEFIRNRASSEAYPSIIASGDRARILHYIDNNQICESGELILMDFGARYGGYNADLTRTIPVSGVFTKRQKELYNGCLALHKYCASLLKPGITLDKYHEKVGQEATRIFLKLGLLKKEDIKNEDPGNKAYRKYLYHGISHHLGVDVHDVHDKYTPLKVGAVLTIEPGIYIPEEQTGIRIENNYLLTRSGNKDLMKNIPITVDEIERLMKRK</sequence>
<evidence type="ECO:0000256" key="4">
    <source>
        <dbReference type="ARBA" id="ARBA00012574"/>
    </source>
</evidence>
<accession>A0A1H3Y792</accession>
<evidence type="ECO:0000256" key="10">
    <source>
        <dbReference type="RuleBase" id="RU000590"/>
    </source>
</evidence>